<dbReference type="EMBL" id="JACCJB010000021">
    <property type="protein sequence ID" value="KAF6218784.1"/>
    <property type="molecule type" value="Genomic_DNA"/>
</dbReference>
<sequence length="73" mass="7726">MAIGASLIVLFAILGAGALVVTGAGVARFFGADDAADGFPAVRGDQMAYMRRVRMRNLAWAEREAGRRSQLQG</sequence>
<evidence type="ECO:0000256" key="1">
    <source>
        <dbReference type="SAM" id="SignalP"/>
    </source>
</evidence>
<protein>
    <submittedName>
        <fullName evidence="2">Uncharacterized protein</fullName>
    </submittedName>
</protein>
<keyword evidence="1" id="KW-0732">Signal</keyword>
<comment type="caution">
    <text evidence="2">The sequence shown here is derived from an EMBL/GenBank/DDBJ whole genome shotgun (WGS) entry which is preliminary data.</text>
</comment>
<dbReference type="GeneID" id="59333733"/>
<keyword evidence="3" id="KW-1185">Reference proteome</keyword>
<proteinExistence type="predicted"/>
<feature type="chain" id="PRO_5034083290" evidence="1">
    <location>
        <begin position="19"/>
        <end position="73"/>
    </location>
</feature>
<accession>A0A8H6C8V4</accession>
<evidence type="ECO:0000313" key="2">
    <source>
        <dbReference type="EMBL" id="KAF6218784.1"/>
    </source>
</evidence>
<feature type="signal peptide" evidence="1">
    <location>
        <begin position="1"/>
        <end position="18"/>
    </location>
</feature>
<name>A0A8H6C8V4_9LECA</name>
<dbReference type="RefSeq" id="XP_037148219.1">
    <property type="nucleotide sequence ID" value="XM_037296237.1"/>
</dbReference>
<reference evidence="2 3" key="1">
    <citation type="journal article" date="2020" name="Genomics">
        <title>Complete, high-quality genomes from long-read metagenomic sequencing of two wolf lichen thalli reveals enigmatic genome architecture.</title>
        <authorList>
            <person name="McKenzie S.K."/>
            <person name="Walston R.F."/>
            <person name="Allen J.L."/>
        </authorList>
    </citation>
    <scope>NUCLEOTIDE SEQUENCE [LARGE SCALE GENOMIC DNA]</scope>
    <source>
        <strain evidence="2">WasteWater1</strain>
    </source>
</reference>
<evidence type="ECO:0000313" key="3">
    <source>
        <dbReference type="Proteomes" id="UP000593566"/>
    </source>
</evidence>
<dbReference type="Proteomes" id="UP000593566">
    <property type="component" value="Unassembled WGS sequence"/>
</dbReference>
<dbReference type="AlphaFoldDB" id="A0A8H6C8V4"/>
<organism evidence="2 3">
    <name type="scientific">Letharia lupina</name>
    <dbReference type="NCBI Taxonomy" id="560253"/>
    <lineage>
        <taxon>Eukaryota</taxon>
        <taxon>Fungi</taxon>
        <taxon>Dikarya</taxon>
        <taxon>Ascomycota</taxon>
        <taxon>Pezizomycotina</taxon>
        <taxon>Lecanoromycetes</taxon>
        <taxon>OSLEUM clade</taxon>
        <taxon>Lecanoromycetidae</taxon>
        <taxon>Lecanorales</taxon>
        <taxon>Lecanorineae</taxon>
        <taxon>Parmeliaceae</taxon>
        <taxon>Letharia</taxon>
    </lineage>
</organism>
<gene>
    <name evidence="2" type="ORF">HO133_005327</name>
</gene>